<dbReference type="RefSeq" id="XP_029634125.1">
    <property type="nucleotide sequence ID" value="XM_029778265.2"/>
</dbReference>
<dbReference type="AlphaFoldDB" id="A0A6P7S7F0"/>
<evidence type="ECO:0000256" key="5">
    <source>
        <dbReference type="ARBA" id="ARBA00045173"/>
    </source>
</evidence>
<dbReference type="PANTHER" id="PTHR13255:SF0">
    <property type="entry name" value="ATAXIN-10"/>
    <property type="match status" value="1"/>
</dbReference>
<evidence type="ECO:0000256" key="1">
    <source>
        <dbReference type="ARBA" id="ARBA00008384"/>
    </source>
</evidence>
<dbReference type="InterPro" id="IPR011989">
    <property type="entry name" value="ARM-like"/>
</dbReference>
<keyword evidence="3" id="KW-0132">Cell division</keyword>
<evidence type="ECO:0000313" key="7">
    <source>
        <dbReference type="Proteomes" id="UP000515154"/>
    </source>
</evidence>
<dbReference type="KEGG" id="osn:115209754"/>
<dbReference type="GO" id="GO:0031175">
    <property type="term" value="P:neuron projection development"/>
    <property type="evidence" value="ECO:0007669"/>
    <property type="project" value="TreeGrafter"/>
</dbReference>
<dbReference type="SUPFAM" id="SSF48371">
    <property type="entry name" value="ARM repeat"/>
    <property type="match status" value="1"/>
</dbReference>
<name>A0A6P7S7F0_9MOLL</name>
<keyword evidence="4" id="KW-0131">Cell cycle</keyword>
<keyword evidence="7" id="KW-1185">Reference proteome</keyword>
<comment type="similarity">
    <text evidence="1">Belongs to the ataxin-10 family.</text>
</comment>
<dbReference type="InterPro" id="IPR019156">
    <property type="entry name" value="Ataxin-10_domain"/>
</dbReference>
<evidence type="ECO:0000256" key="4">
    <source>
        <dbReference type="ARBA" id="ARBA00023306"/>
    </source>
</evidence>
<gene>
    <name evidence="8" type="primary">LOC115209754</name>
</gene>
<dbReference type="GO" id="GO:0051301">
    <property type="term" value="P:cell division"/>
    <property type="evidence" value="ECO:0007669"/>
    <property type="project" value="UniProtKB-KW"/>
</dbReference>
<protein>
    <recommendedName>
        <fullName evidence="2">Ataxin-10</fullName>
    </recommendedName>
</protein>
<organism evidence="7 8">
    <name type="scientific">Octopus sinensis</name>
    <name type="common">East Asian common octopus</name>
    <dbReference type="NCBI Taxonomy" id="2607531"/>
    <lineage>
        <taxon>Eukaryota</taxon>
        <taxon>Metazoa</taxon>
        <taxon>Spiralia</taxon>
        <taxon>Lophotrochozoa</taxon>
        <taxon>Mollusca</taxon>
        <taxon>Cephalopoda</taxon>
        <taxon>Coleoidea</taxon>
        <taxon>Octopodiformes</taxon>
        <taxon>Octopoda</taxon>
        <taxon>Incirrata</taxon>
        <taxon>Octopodidae</taxon>
        <taxon>Octopus</taxon>
    </lineage>
</organism>
<dbReference type="InterPro" id="IPR016024">
    <property type="entry name" value="ARM-type_fold"/>
</dbReference>
<evidence type="ECO:0000313" key="8">
    <source>
        <dbReference type="RefSeq" id="XP_029634125.1"/>
    </source>
</evidence>
<dbReference type="Gene3D" id="1.25.10.10">
    <property type="entry name" value="Leucine-rich Repeat Variant"/>
    <property type="match status" value="1"/>
</dbReference>
<evidence type="ECO:0000259" key="6">
    <source>
        <dbReference type="Pfam" id="PF09759"/>
    </source>
</evidence>
<dbReference type="InterPro" id="IPR051374">
    <property type="entry name" value="Ataxin-10/CTR86_families"/>
</dbReference>
<dbReference type="Proteomes" id="UP000515154">
    <property type="component" value="Linkage group LG3"/>
</dbReference>
<dbReference type="GO" id="GO:0005829">
    <property type="term" value="C:cytosol"/>
    <property type="evidence" value="ECO:0007669"/>
    <property type="project" value="TreeGrafter"/>
</dbReference>
<sequence length="484" mass="54832">MDPDTAAANIRSLSCKLDTELKKNTDWNKVVEILKEISEIFKTESSRSLTVSSEFLETASTILETYLAESREVKGLNQTVTEVFRCLRNSCIGSKDNQDTICRNSRIPLLARDFIRMILKEGSEDAEVQLCCAVQFIGNAVVNNYDNQILVWSSFSPDFPLLLSSCDWNLGHYTCMVVHNCLATLISQPNADIRPIDVKDPLMQSLILAVMDMLKKEDSEWGIFVLEDFLLVEDFISVMYPQMDNEQKLLVLDVMANQLQRPCEENKDFQDYSPQICESNLLYLAKDFKEMSNILLSLGDSDTVDGKEMEEVSFVFCHEVYACHNCSFQQPFVLLKELEVLCWATCQHIGYRALTQDDTGLLSCAIKLLQSISEVGQDATSIFAPVNKAKDMERVDTQHPSYGIKRDLIRLIGNMVYRNKANQDKVRELNGIPLILNQTNIDGRNPFITQWSILAIHNLCEDNETNKVAVASIRPEAQSVNKVT</sequence>
<evidence type="ECO:0000256" key="2">
    <source>
        <dbReference type="ARBA" id="ARBA00018804"/>
    </source>
</evidence>
<feature type="domain" description="Ataxin-10" evidence="6">
    <location>
        <begin position="404"/>
        <end position="478"/>
    </location>
</feature>
<accession>A0A6P7S7F0</accession>
<proteinExistence type="inferred from homology"/>
<dbReference type="Pfam" id="PF09759">
    <property type="entry name" value="Atx10homo_assoc"/>
    <property type="match status" value="1"/>
</dbReference>
<reference evidence="8" key="1">
    <citation type="submission" date="2025-08" db="UniProtKB">
        <authorList>
            <consortium name="RefSeq"/>
        </authorList>
    </citation>
    <scope>IDENTIFICATION</scope>
</reference>
<evidence type="ECO:0000256" key="3">
    <source>
        <dbReference type="ARBA" id="ARBA00022618"/>
    </source>
</evidence>
<comment type="function">
    <text evidence="5">May play a role in the regulation of cytokinesis. May play a role in signaling by stimulating protein glycosylation. Induces neuritogenesis by activating the Ras-MAP kinase pathway and is necessary for the survival of cerebellar neurons. Does not appear to play a major role in ciliogenesis.</text>
</comment>
<dbReference type="PANTHER" id="PTHR13255">
    <property type="entry name" value="ATAXIN-10"/>
    <property type="match status" value="1"/>
</dbReference>